<evidence type="ECO:0000256" key="2">
    <source>
        <dbReference type="SAM" id="SignalP"/>
    </source>
</evidence>
<dbReference type="RefSeq" id="WP_135831346.1">
    <property type="nucleotide sequence ID" value="NZ_BMCK01000001.1"/>
</dbReference>
<dbReference type="Proteomes" id="UP000297025">
    <property type="component" value="Chromosome"/>
</dbReference>
<name>A0A4V1CW76_9ACTN</name>
<reference evidence="3" key="5">
    <citation type="submission" date="2024-05" db="EMBL/GenBank/DDBJ databases">
        <authorList>
            <person name="Sun Q."/>
            <person name="Sedlacek I."/>
        </authorList>
    </citation>
    <scope>NUCLEOTIDE SEQUENCE</scope>
    <source>
        <strain evidence="3">CCM 7403</strain>
    </source>
</reference>
<keyword evidence="6" id="KW-1185">Reference proteome</keyword>
<gene>
    <name evidence="4" type="ORF">E2C04_02050</name>
    <name evidence="3" type="ORF">GCM10007231_03760</name>
</gene>
<dbReference type="OrthoDB" id="273319at2"/>
<dbReference type="InterPro" id="IPR013320">
    <property type="entry name" value="ConA-like_dom_sf"/>
</dbReference>
<accession>A0A4V1CW76</accession>
<reference evidence="4" key="4">
    <citation type="submission" date="2019-03" db="EMBL/GenBank/DDBJ databases">
        <authorList>
            <person name="Huang Y."/>
        </authorList>
    </citation>
    <scope>NUCLEOTIDE SEQUENCE</scope>
    <source>
        <strain evidence="4">JCM 16608</strain>
    </source>
</reference>
<evidence type="ECO:0000256" key="1">
    <source>
        <dbReference type="SAM" id="MobiDB-lite"/>
    </source>
</evidence>
<feature type="signal peptide" evidence="2">
    <location>
        <begin position="1"/>
        <end position="28"/>
    </location>
</feature>
<organism evidence="4 5">
    <name type="scientific">Nocardioides daphniae</name>
    <dbReference type="NCBI Taxonomy" id="402297"/>
    <lineage>
        <taxon>Bacteria</taxon>
        <taxon>Bacillati</taxon>
        <taxon>Actinomycetota</taxon>
        <taxon>Actinomycetes</taxon>
        <taxon>Propionibacteriales</taxon>
        <taxon>Nocardioidaceae</taxon>
        <taxon>Nocardioides</taxon>
    </lineage>
</organism>
<evidence type="ECO:0000313" key="3">
    <source>
        <dbReference type="EMBL" id="GGD08207.1"/>
    </source>
</evidence>
<dbReference type="Gene3D" id="2.60.120.200">
    <property type="match status" value="1"/>
</dbReference>
<evidence type="ECO:0008006" key="7">
    <source>
        <dbReference type="Google" id="ProtNLM"/>
    </source>
</evidence>
<dbReference type="AlphaFoldDB" id="A0A4V1CW76"/>
<evidence type="ECO:0000313" key="5">
    <source>
        <dbReference type="Proteomes" id="UP000297025"/>
    </source>
</evidence>
<reference evidence="4 5" key="1">
    <citation type="journal article" date="2008" name="Int. J. Syst. Evol. Microbiol.">
        <title>Nocardioides daphniae sp. nov., isolated from Daphnia cucullata (Crustacea: Cladocera).</title>
        <authorList>
            <person name="Toth E.M."/>
            <person name="Keki Z."/>
            <person name="Homonnay Z.G."/>
            <person name="Borsodi A.K."/>
            <person name="Marialigeti K."/>
            <person name="Schumann P."/>
        </authorList>
    </citation>
    <scope>NUCLEOTIDE SEQUENCE [LARGE SCALE GENOMIC DNA]</scope>
    <source>
        <strain evidence="4 5">JCM 16608</strain>
    </source>
</reference>
<proteinExistence type="predicted"/>
<evidence type="ECO:0000313" key="6">
    <source>
        <dbReference type="Proteomes" id="UP000630594"/>
    </source>
</evidence>
<dbReference type="Proteomes" id="UP000630594">
    <property type="component" value="Unassembled WGS sequence"/>
</dbReference>
<reference evidence="3" key="2">
    <citation type="journal article" date="2014" name="Int. J. Syst. Evol. Microbiol.">
        <title>Complete genome of a new Firmicutes species belonging to the dominant human colonic microbiota ('Ruminococcus bicirculans') reveals two chromosomes and a selective capacity to utilize plant glucans.</title>
        <authorList>
            <consortium name="NISC Comparative Sequencing Program"/>
            <person name="Wegmann U."/>
            <person name="Louis P."/>
            <person name="Goesmann A."/>
            <person name="Henrissat B."/>
            <person name="Duncan S.H."/>
            <person name="Flint H.J."/>
        </authorList>
    </citation>
    <scope>NUCLEOTIDE SEQUENCE</scope>
    <source>
        <strain evidence="3">CCM 7403</strain>
    </source>
</reference>
<keyword evidence="2" id="KW-0732">Signal</keyword>
<sequence>MKTVLRITSTVAAAVLSATLLQASPAQAADPTLTITPGNGQFVGGSRLTLDGHVGVSGRRALVVQRHMGRAGDDWIDVPGTNGYTNADGSFAVQAPASAMWGLKYRVKAGNYASPARDTSARAQEVILTQTSDARVGGQLTFLADTVGRAYTGYRDLPSAVLAGRAMTLQRRVSPTSWQDVATATSDAYGLATFTTTHRAVGDFYRVRLSEWTLNGDAIGWHASFPHRVTSKASRIKEGTFPHRRATVAASAVAAGLAPGVPTAGGSHGGSRQHAWSRYGWGRDPRFRYEWEFGESLSSPPLLGTKSKGTWSEASTGTGRVTTRNGGMLFASDGYASAPDGTYGTTTATLNGASDRWGRWEVRGVTTQNSRKGRKYKMRYELVPVAQASRACGTASIILGESKGPNSPFTFGVRNAKGTKWGRTIGKFPSGAVSVAVQVTQKHITWFVNGNPVGTVRDKAALPKGPMTLRLTFVGDGNRTMDSAKGQLDWARSYSLKYGERPTSKIALKKGKAYGGC</sequence>
<dbReference type="KEGG" id="ndp:E2C04_02050"/>
<evidence type="ECO:0000313" key="4">
    <source>
        <dbReference type="EMBL" id="QCC76297.1"/>
    </source>
</evidence>
<dbReference type="SUPFAM" id="SSF49899">
    <property type="entry name" value="Concanavalin A-like lectins/glucanases"/>
    <property type="match status" value="1"/>
</dbReference>
<feature type="region of interest" description="Disordered" evidence="1">
    <location>
        <begin position="304"/>
        <end position="323"/>
    </location>
</feature>
<feature type="chain" id="PRO_5020851187" description="LamG domain-containing protein" evidence="2">
    <location>
        <begin position="29"/>
        <end position="517"/>
    </location>
</feature>
<dbReference type="EMBL" id="CP038462">
    <property type="protein sequence ID" value="QCC76297.1"/>
    <property type="molecule type" value="Genomic_DNA"/>
</dbReference>
<dbReference type="EMBL" id="BMCK01000001">
    <property type="protein sequence ID" value="GGD08207.1"/>
    <property type="molecule type" value="Genomic_DNA"/>
</dbReference>
<reference evidence="6" key="3">
    <citation type="journal article" date="2019" name="Int. J. Syst. Evol. Microbiol.">
        <title>The Global Catalogue of Microorganisms (GCM) 10K type strain sequencing project: providing services to taxonomists for standard genome sequencing and annotation.</title>
        <authorList>
            <consortium name="The Broad Institute Genomics Platform"/>
            <consortium name="The Broad Institute Genome Sequencing Center for Infectious Disease"/>
            <person name="Wu L."/>
            <person name="Ma J."/>
        </authorList>
    </citation>
    <scope>NUCLEOTIDE SEQUENCE [LARGE SCALE GENOMIC DNA]</scope>
    <source>
        <strain evidence="6">CCM 7403</strain>
    </source>
</reference>
<protein>
    <recommendedName>
        <fullName evidence="7">LamG domain-containing protein</fullName>
    </recommendedName>
</protein>